<protein>
    <submittedName>
        <fullName evidence="1">Uncharacterized protein</fullName>
    </submittedName>
</protein>
<sequence length="265" mass="30669">MRIRSHLDPTLFVVFWHIDAREYDEEFRRLVRSQTRGKGTDVGRIFDALRERESRIWAHERYHFWQGLRLPFLHLYAMQTMRTVIVGAGTLAKLVEDWRKWADHALAVALFARLDSPFHLGANRSGQIALGSTPLAGYEFTLKSSPKEMLECAASIFDYQTSCKAVREMSDPVSFRKWCKRNPAYLRIFDFLKDFLSSDRLALRTVLPLINAAFHTSYPERAFAELAARIWGGSTGPNPQAAAFLAQSEPCRWHEVFQQWLTEIE</sequence>
<dbReference type="AlphaFoldDB" id="A0A939MCD7"/>
<dbReference type="EMBL" id="JAGEMI010000001">
    <property type="protein sequence ID" value="MBO1864784.1"/>
    <property type="molecule type" value="Genomic_DNA"/>
</dbReference>
<dbReference type="EMBL" id="CP086136">
    <property type="protein sequence ID" value="UEM08422.1"/>
    <property type="molecule type" value="Genomic_DNA"/>
</dbReference>
<evidence type="ECO:0000313" key="3">
    <source>
        <dbReference type="Proteomes" id="UP000664702"/>
    </source>
</evidence>
<evidence type="ECO:0000313" key="2">
    <source>
        <dbReference type="EMBL" id="UEM08422.1"/>
    </source>
</evidence>
<reference evidence="1" key="1">
    <citation type="submission" date="2021-03" db="EMBL/GenBank/DDBJ databases">
        <title>Whole Genome Sequence of Bradyrhizobium sp. Strain 144S4.</title>
        <authorList>
            <person name="Bromfield E.S.P."/>
            <person name="Cloutier S."/>
        </authorList>
    </citation>
    <scope>NUCLEOTIDE SEQUENCE [LARGE SCALE GENOMIC DNA]</scope>
    <source>
        <strain evidence="1">144S4</strain>
    </source>
</reference>
<evidence type="ECO:0000313" key="1">
    <source>
        <dbReference type="EMBL" id="MBO1864784.1"/>
    </source>
</evidence>
<dbReference type="KEGG" id="bban:J4G43_026890"/>
<organism evidence="1">
    <name type="scientific">Bradyrhizobium barranii subsp. barranii</name>
    <dbReference type="NCBI Taxonomy" id="2823807"/>
    <lineage>
        <taxon>Bacteria</taxon>
        <taxon>Pseudomonadati</taxon>
        <taxon>Pseudomonadota</taxon>
        <taxon>Alphaproteobacteria</taxon>
        <taxon>Hyphomicrobiales</taxon>
        <taxon>Nitrobacteraceae</taxon>
        <taxon>Bradyrhizobium</taxon>
        <taxon>Bradyrhizobium barranii</taxon>
    </lineage>
</organism>
<dbReference type="Proteomes" id="UP000664702">
    <property type="component" value="Chromosome"/>
</dbReference>
<reference evidence="2 3" key="2">
    <citation type="journal article" date="2022" name="Int. J. Syst. Evol. Microbiol.">
        <title>Strains of Bradyrhizobium barranii sp. nov. associated with legumes native to Canada are symbionts of soybeans and belong to different subspecies (subsp. barranii subsp. nov. and subsp. apii subsp. nov.) and symbiovars (sv. glycinearum and sv. septentrionale).</title>
        <authorList>
            <person name="Bromfield E.S.P."/>
            <person name="Cloutier S."/>
            <person name="Wasai-Hara S."/>
            <person name="Minamisawa K."/>
        </authorList>
    </citation>
    <scope>NUCLEOTIDE SEQUENCE [LARGE SCALE GENOMIC DNA]</scope>
    <source>
        <strain evidence="2 3">144S4</strain>
    </source>
</reference>
<dbReference type="RefSeq" id="WP_208086813.1">
    <property type="nucleotide sequence ID" value="NZ_CP086136.1"/>
</dbReference>
<accession>A0A939MCD7</accession>
<proteinExistence type="predicted"/>
<name>A0A939MCD7_9BRAD</name>
<gene>
    <name evidence="2" type="ORF">J4G43_026890</name>
    <name evidence="1" type="ORF">J4G43_28880</name>
</gene>